<name>A0A1H7AMR5_9GAMM</name>
<organism evidence="1 2">
    <name type="scientific">Azotobacter beijerinckii</name>
    <dbReference type="NCBI Taxonomy" id="170623"/>
    <lineage>
        <taxon>Bacteria</taxon>
        <taxon>Pseudomonadati</taxon>
        <taxon>Pseudomonadota</taxon>
        <taxon>Gammaproteobacteria</taxon>
        <taxon>Pseudomonadales</taxon>
        <taxon>Pseudomonadaceae</taxon>
        <taxon>Azotobacter</taxon>
    </lineage>
</organism>
<gene>
    <name evidence="1" type="ORF">SAMN04244579_04954</name>
</gene>
<sequence length="197" mass="21385">LHMIQTGRMGELVSSDYSPFNFNVDTGDARENAGLDKPIAGADGLQQRFDSLRGAARGAYASEKDMARSGYQSTKEAGAQVTQDSYDNSTAVVQDSAQTHSTLVKAAPDQGLTGPDIKVKSTTPMEDTAQNLLEISTNNTLIVGAKQVIDGVKSGAIKAWDSGVDSYEQLKEMDQEYRARYAAQNKQDKQEERDIKD</sequence>
<proteinExistence type="predicted"/>
<reference evidence="1 2" key="1">
    <citation type="submission" date="2016-10" db="EMBL/GenBank/DDBJ databases">
        <authorList>
            <person name="de Groot N.N."/>
        </authorList>
    </citation>
    <scope>NUCLEOTIDE SEQUENCE [LARGE SCALE GENOMIC DNA]</scope>
    <source>
        <strain evidence="1 2">DSM 1041</strain>
    </source>
</reference>
<dbReference type="EMBL" id="FNYO01000236">
    <property type="protein sequence ID" value="SEJ63160.1"/>
    <property type="molecule type" value="Genomic_DNA"/>
</dbReference>
<dbReference type="RefSeq" id="WP_217648072.1">
    <property type="nucleotide sequence ID" value="NZ_FNYO01000236.1"/>
</dbReference>
<evidence type="ECO:0000313" key="1">
    <source>
        <dbReference type="EMBL" id="SEJ63160.1"/>
    </source>
</evidence>
<protein>
    <submittedName>
        <fullName evidence="1">Uncharacterized protein</fullName>
    </submittedName>
</protein>
<accession>A0A1H7AMR5</accession>
<evidence type="ECO:0000313" key="2">
    <source>
        <dbReference type="Proteomes" id="UP000199005"/>
    </source>
</evidence>
<dbReference type="AlphaFoldDB" id="A0A1H7AMR5"/>
<dbReference type="Proteomes" id="UP000199005">
    <property type="component" value="Unassembled WGS sequence"/>
</dbReference>
<feature type="non-terminal residue" evidence="1">
    <location>
        <position position="1"/>
    </location>
</feature>